<evidence type="ECO:0000259" key="4">
    <source>
        <dbReference type="Pfam" id="PF24874"/>
    </source>
</evidence>
<dbReference type="Pfam" id="PF25288">
    <property type="entry name" value="PIEZO"/>
    <property type="match status" value="1"/>
</dbReference>
<feature type="transmembrane region" description="Helical" evidence="2">
    <location>
        <begin position="391"/>
        <end position="412"/>
    </location>
</feature>
<feature type="transmembrane region" description="Helical" evidence="2">
    <location>
        <begin position="323"/>
        <end position="340"/>
    </location>
</feature>
<evidence type="ECO:0000313" key="7">
    <source>
        <dbReference type="Proteomes" id="UP001314170"/>
    </source>
</evidence>
<accession>A0AAV1SCD7</accession>
<evidence type="ECO:0000256" key="2">
    <source>
        <dbReference type="SAM" id="Phobius"/>
    </source>
</evidence>
<dbReference type="GO" id="GO:0005261">
    <property type="term" value="F:monoatomic cation channel activity"/>
    <property type="evidence" value="ECO:0007669"/>
    <property type="project" value="TreeGrafter"/>
</dbReference>
<feature type="transmembrane region" description="Helical" evidence="2">
    <location>
        <begin position="1528"/>
        <end position="1549"/>
    </location>
</feature>
<feature type="transmembrane region" description="Helical" evidence="2">
    <location>
        <begin position="45"/>
        <end position="66"/>
    </location>
</feature>
<dbReference type="PANTHER" id="PTHR13167:SF25">
    <property type="entry name" value="PIEZO-TYPE MECHANOSENSITIVE ION CHANNEL COMPONENT"/>
    <property type="match status" value="1"/>
</dbReference>
<feature type="transmembrane region" description="Helical" evidence="2">
    <location>
        <begin position="447"/>
        <end position="468"/>
    </location>
</feature>
<feature type="transmembrane region" description="Helical" evidence="2">
    <location>
        <begin position="119"/>
        <end position="142"/>
    </location>
</feature>
<feature type="transmembrane region" description="Helical" evidence="2">
    <location>
        <begin position="352"/>
        <end position="371"/>
    </location>
</feature>
<keyword evidence="2" id="KW-1133">Transmembrane helix</keyword>
<keyword evidence="2" id="KW-0812">Transmembrane</keyword>
<dbReference type="PANTHER" id="PTHR13167">
    <property type="entry name" value="PIEZO-TYPE MECHANOSENSITIVE ION CHANNEL COMPONENT"/>
    <property type="match status" value="1"/>
</dbReference>
<name>A0AAV1SCD7_9ROSI</name>
<feature type="transmembrane region" description="Helical" evidence="2">
    <location>
        <begin position="1501"/>
        <end position="1521"/>
    </location>
</feature>
<proteinExistence type="predicted"/>
<dbReference type="GO" id="GO:0016020">
    <property type="term" value="C:membrane"/>
    <property type="evidence" value="ECO:0007669"/>
    <property type="project" value="InterPro"/>
</dbReference>
<feature type="transmembrane region" description="Helical" evidence="2">
    <location>
        <begin position="78"/>
        <end position="99"/>
    </location>
</feature>
<dbReference type="EMBL" id="CAWUPB010001173">
    <property type="protein sequence ID" value="CAK7348200.1"/>
    <property type="molecule type" value="Genomic_DNA"/>
</dbReference>
<dbReference type="Proteomes" id="UP001314170">
    <property type="component" value="Unassembled WGS sequence"/>
</dbReference>
<feature type="transmembrane region" description="Helical" evidence="2">
    <location>
        <begin position="739"/>
        <end position="758"/>
    </location>
</feature>
<dbReference type="InterPro" id="IPR027272">
    <property type="entry name" value="Piezo"/>
</dbReference>
<sequence length="1677" mass="191900">MYWRERSGVRHTNVLLRGAVFRTFSINFFTYGFPVSLFALSYWSFHFASICAFGLLAYVGYIVYAFPSVFRLHRLNGLLLVFILFWAVSTYIFNIAFPLLSWKLGKDMEIWDMVGLWHYSIPGFFLLAQFCLGILVALGNLVNNSVFLYMSDEGNGSSNDNSTVEAEEDTKVLIVATIAWGLRKCSRAIMLVLIFLIAMKPGIIHAVYSRKIRQPLILLCEVHFAMLYILEINLISHALERKGSLTMEILLQLGLLKRHSSWDFLEIALLACFCAIHNHESRIASFLGAIGQKFLSTYRSCGTYVAFLTILLTVYLVKPNYISFGYIFLLLVWITGRQLVEKTKRRLWFPLKAYAVMVFVFVYSLSSFPSFETWMSRLIDLLFYLGYNSQASSLKNIWDSLAVLIVMQLYSYERRQSKYNRLHDPDALDSGVFGFIKRFLIWHSQKILFIALFYASLSPISAFGFVYLLGLLVCSTLPKASRIPSKSFLLYTGFLVTTEYLFQMWGKQAGMFPGQKHSELSLFLGFCAYKPGFWGLESGLRGKVLVIAACTLQYNVFRWLAKMPNICQNNGKWEEPCPLFVSDEDAFMNGSIANDENKPLPYRSMPSLKGEGFISNSLPSVTTGLTQAPDLVSNKTGSFEGSGTSKFSFGFNWGSTKESHKCNKKRILALKKERLKTQMTLLKIYLKFWIENTFNLFGLEINMIALLLASFALLNAISMLYIALLAACILLKRRIIRKLWPVFVFLFASILTLEYFAIWKSMFPLNQNIPSETDAHCHKCWESSALLVILKKRNKVFRFLRIYNFAIIVLSLAYQSPFVGVFSSGKFETIEYIYEMIGFYKYDYGFRITARSALVEIIIFMLVSLQSYMFSSSEFDYIARYLEAEQIGAIVREQEKKAAWKTAQLLYIRESEEKKRQRNLQVEKMKSEMLNLQIQLHGMNSTVNGGSSSPGSDGLRRRRSTPRILDRDSGSPEKGEGTLGKEEQIITDDPMLHFEVHESRSLNAENPALIESRKYSAEPPLCEITEIMQESTDSLLSDSGKKGTSQSKENPLISAVQLIGDGVSQVQSIGNQAVNNLVSFLNIEPEDLDINEPSSAENMAYDEMESQKTKRMSFDRSSSLQSDMSSEATSLQIGRIFRHIWSQMQSNNDIVCYACFLLVFLWNFSLLSMVYLAALFLYALCVNTGPSYFFWVIMLIYTEVYILVQYLYQIIIQHSKMSIDPVLLRELGVPAHKITSSFVISSLPLFLVYLFTLLQSSITAKDGEWIPSTDSKSRRSSLHRKEVPVSYSWSDRAQELLHLMSNMVKSKTRSFFRYWKSLIQGAESPPYFVQVFLDVRLWPEDGIQPERIESGINQLLKMVHEERCKERNPKLCPFTSRVRVQSIERSQENPNVALVVFEVEYASPLTSCASAEWYKSLTPAADVAKELLKAQHAGFVEDIGFPYTIVSVIGGGKREVDLYAYIFGADLSVFFLVAIFYQSVIKNKSEFLDVYQLEDQFPKEFVFILMIIFFLIVLDRIIYLCSFATGKVIFYIFNLVLFTYSVTEYAWHLEHSQNAAGLALRAIFLAKAVSLALQAIQIRHGIPHKSTLYRQFLTSKVSRINYLCYRLYRALPFLYELRCVLDWSCTTTSLTMYDWLKLVTHPHPPPLRPSPAYRLIGKRNLSTSVDAEYLTEVEVSH</sequence>
<dbReference type="InterPro" id="IPR056768">
    <property type="entry name" value="THU_Piezo"/>
</dbReference>
<gene>
    <name evidence="6" type="ORF">DCAF_LOCUS20893</name>
</gene>
<dbReference type="Pfam" id="PF23188">
    <property type="entry name" value="THU_Piezo1"/>
    <property type="match status" value="1"/>
</dbReference>
<dbReference type="GO" id="GO:0050982">
    <property type="term" value="P:detection of mechanical stimulus"/>
    <property type="evidence" value="ECO:0007669"/>
    <property type="project" value="TreeGrafter"/>
</dbReference>
<dbReference type="Pfam" id="PF24874">
    <property type="entry name" value="Piezo_THU9_anchor"/>
    <property type="match status" value="1"/>
</dbReference>
<feature type="region of interest" description="Disordered" evidence="1">
    <location>
        <begin position="939"/>
        <end position="986"/>
    </location>
</feature>
<feature type="transmembrane region" description="Helical" evidence="2">
    <location>
        <begin position="20"/>
        <end position="39"/>
    </location>
</feature>
<dbReference type="InterPro" id="IPR056770">
    <property type="entry name" value="Piezo_THU9_anchor"/>
</dbReference>
<feature type="transmembrane region" description="Helical" evidence="2">
    <location>
        <begin position="1156"/>
        <end position="1181"/>
    </location>
</feature>
<dbReference type="InterPro" id="IPR057611">
    <property type="entry name" value="PIEZO_dom"/>
</dbReference>
<reference evidence="6 7" key="1">
    <citation type="submission" date="2024-01" db="EMBL/GenBank/DDBJ databases">
        <authorList>
            <person name="Waweru B."/>
        </authorList>
    </citation>
    <scope>NUCLEOTIDE SEQUENCE [LARGE SCALE GENOMIC DNA]</scope>
</reference>
<feature type="compositionally biased region" description="Polar residues" evidence="1">
    <location>
        <begin position="939"/>
        <end position="951"/>
    </location>
</feature>
<evidence type="ECO:0000313" key="6">
    <source>
        <dbReference type="EMBL" id="CAK7348200.1"/>
    </source>
</evidence>
<feature type="transmembrane region" description="Helical" evidence="2">
    <location>
        <begin position="844"/>
        <end position="865"/>
    </location>
</feature>
<feature type="domain" description="Piezo THU9 and anchor" evidence="4">
    <location>
        <begin position="1456"/>
        <end position="1638"/>
    </location>
</feature>
<feature type="compositionally biased region" description="Basic and acidic residues" evidence="1">
    <location>
        <begin position="964"/>
        <end position="986"/>
    </location>
</feature>
<feature type="transmembrane region" description="Helical" evidence="2">
    <location>
        <begin position="214"/>
        <end position="235"/>
    </location>
</feature>
<feature type="domain" description="Piezo transmembrane helical unit" evidence="3">
    <location>
        <begin position="1146"/>
        <end position="1264"/>
    </location>
</feature>
<dbReference type="GO" id="GO:0008381">
    <property type="term" value="F:mechanosensitive monoatomic ion channel activity"/>
    <property type="evidence" value="ECO:0007669"/>
    <property type="project" value="InterPro"/>
</dbReference>
<feature type="transmembrane region" description="Helical" evidence="2">
    <location>
        <begin position="301"/>
        <end position="317"/>
    </location>
</feature>
<feature type="domain" description="Piezo-type mechanosensitive ion channel homolog" evidence="5">
    <location>
        <begin position="174"/>
        <end position="289"/>
    </location>
</feature>
<comment type="caution">
    <text evidence="6">The sequence shown here is derived from an EMBL/GenBank/DDBJ whole genome shotgun (WGS) entry which is preliminary data.</text>
</comment>
<feature type="transmembrane region" description="Helical" evidence="2">
    <location>
        <begin position="1555"/>
        <end position="1576"/>
    </location>
</feature>
<keyword evidence="2" id="KW-0472">Membrane</keyword>
<keyword evidence="7" id="KW-1185">Reference proteome</keyword>
<organism evidence="6 7">
    <name type="scientific">Dovyalis caffra</name>
    <dbReference type="NCBI Taxonomy" id="77055"/>
    <lineage>
        <taxon>Eukaryota</taxon>
        <taxon>Viridiplantae</taxon>
        <taxon>Streptophyta</taxon>
        <taxon>Embryophyta</taxon>
        <taxon>Tracheophyta</taxon>
        <taxon>Spermatophyta</taxon>
        <taxon>Magnoliopsida</taxon>
        <taxon>eudicotyledons</taxon>
        <taxon>Gunneridae</taxon>
        <taxon>Pentapetalae</taxon>
        <taxon>rosids</taxon>
        <taxon>fabids</taxon>
        <taxon>Malpighiales</taxon>
        <taxon>Salicaceae</taxon>
        <taxon>Flacourtieae</taxon>
        <taxon>Dovyalis</taxon>
    </lineage>
</organism>
<dbReference type="GO" id="GO:0042391">
    <property type="term" value="P:regulation of membrane potential"/>
    <property type="evidence" value="ECO:0007669"/>
    <property type="project" value="TreeGrafter"/>
</dbReference>
<evidence type="ECO:0000256" key="1">
    <source>
        <dbReference type="SAM" id="MobiDB-lite"/>
    </source>
</evidence>
<feature type="transmembrane region" description="Helical" evidence="2">
    <location>
        <begin position="1188"/>
        <end position="1211"/>
    </location>
</feature>
<evidence type="ECO:0000259" key="5">
    <source>
        <dbReference type="Pfam" id="PF25288"/>
    </source>
</evidence>
<feature type="transmembrane region" description="Helical" evidence="2">
    <location>
        <begin position="1458"/>
        <end position="1481"/>
    </location>
</feature>
<evidence type="ECO:0000259" key="3">
    <source>
        <dbReference type="Pfam" id="PF23188"/>
    </source>
</evidence>
<feature type="transmembrane region" description="Helical" evidence="2">
    <location>
        <begin position="704"/>
        <end position="727"/>
    </location>
</feature>
<evidence type="ECO:0008006" key="8">
    <source>
        <dbReference type="Google" id="ProtNLM"/>
    </source>
</evidence>
<feature type="transmembrane region" description="Helical" evidence="2">
    <location>
        <begin position="1231"/>
        <end position="1251"/>
    </location>
</feature>
<feature type="transmembrane region" description="Helical" evidence="2">
    <location>
        <begin position="802"/>
        <end position="823"/>
    </location>
</feature>
<dbReference type="GO" id="GO:0071260">
    <property type="term" value="P:cellular response to mechanical stimulus"/>
    <property type="evidence" value="ECO:0007669"/>
    <property type="project" value="TreeGrafter"/>
</dbReference>
<feature type="transmembrane region" description="Helical" evidence="2">
    <location>
        <begin position="188"/>
        <end position="208"/>
    </location>
</feature>
<protein>
    <recommendedName>
        <fullName evidence="8">Piezo non-specific cation channel R-Ras-binding domain-containing protein</fullName>
    </recommendedName>
</protein>